<dbReference type="InterPro" id="IPR050879">
    <property type="entry name" value="Acyltransferase_3"/>
</dbReference>
<feature type="transmembrane region" description="Helical" evidence="1">
    <location>
        <begin position="48"/>
        <end position="66"/>
    </location>
</feature>
<comment type="caution">
    <text evidence="3">The sequence shown here is derived from an EMBL/GenBank/DDBJ whole genome shotgun (WGS) entry which is preliminary data.</text>
</comment>
<feature type="transmembrane region" description="Helical" evidence="1">
    <location>
        <begin position="346"/>
        <end position="367"/>
    </location>
</feature>
<feature type="transmembrane region" description="Helical" evidence="1">
    <location>
        <begin position="116"/>
        <end position="139"/>
    </location>
</feature>
<gene>
    <name evidence="3" type="ORF">L0M17_04990</name>
</gene>
<dbReference type="PANTHER" id="PTHR23028">
    <property type="entry name" value="ACETYLTRANSFERASE"/>
    <property type="match status" value="1"/>
</dbReference>
<evidence type="ECO:0000259" key="2">
    <source>
        <dbReference type="Pfam" id="PF01757"/>
    </source>
</evidence>
<reference evidence="3 4" key="1">
    <citation type="submission" date="2022-03" db="EMBL/GenBank/DDBJ databases">
        <title>Sinomonas sp. isolated from a soil.</title>
        <authorList>
            <person name="Han J."/>
            <person name="Kim D.-U."/>
        </authorList>
    </citation>
    <scope>NUCLEOTIDE SEQUENCE [LARGE SCALE GENOMIC DNA]</scope>
    <source>
        <strain evidence="3 4">5-5</strain>
    </source>
</reference>
<sequence>MTFALPATKAHLRRALRSGVLSRHPEPGGDSALRDQSRLDPSANALNVLRLLCAGAVVVSNAWWLGGYGPQPALLGIKLGTAGILGFFAISGYLTTLSAQRASSFRAFAAARISPFYAGLVVAALAVAFLAAPFGALLTGGHYDIRSALEFLGLAFLVLNGVTTTPSIGTSLQGNVDYLDWNGILWTLTWAALCYVIVAGIVFLLRRRSAERLAPMVIALLLGATTVVDSSQIFAKGFEPDRTAFVLPFIAFFLAGSLLAFYCDRVRVEPLPAMLAAALAFAFLITGLGPVLTALPLTYLLLAAGSHRALARIELGRDLSYGIYLYGWPVQQLLAALHLPASLPPLGYAAAGLVAVLPFAFLSSVFVEQPSHRWLRSRPERLKTPMKLAGAR</sequence>
<feature type="domain" description="Acyltransferase 3" evidence="2">
    <location>
        <begin position="45"/>
        <end position="363"/>
    </location>
</feature>
<name>A0ABS9TYC3_9MICC</name>
<feature type="transmembrane region" description="Helical" evidence="1">
    <location>
        <begin position="73"/>
        <end position="96"/>
    </location>
</feature>
<evidence type="ECO:0000256" key="1">
    <source>
        <dbReference type="SAM" id="Phobius"/>
    </source>
</evidence>
<evidence type="ECO:0000313" key="3">
    <source>
        <dbReference type="EMBL" id="MCH6469350.1"/>
    </source>
</evidence>
<dbReference type="EMBL" id="JAKZBV010000001">
    <property type="protein sequence ID" value="MCH6469350.1"/>
    <property type="molecule type" value="Genomic_DNA"/>
</dbReference>
<keyword evidence="1" id="KW-1133">Transmembrane helix</keyword>
<accession>A0ABS9TYC3</accession>
<keyword evidence="3" id="KW-0012">Acyltransferase</keyword>
<feature type="transmembrane region" description="Helical" evidence="1">
    <location>
        <begin position="184"/>
        <end position="205"/>
    </location>
</feature>
<feature type="transmembrane region" description="Helical" evidence="1">
    <location>
        <begin position="244"/>
        <end position="263"/>
    </location>
</feature>
<keyword evidence="1" id="KW-0472">Membrane</keyword>
<keyword evidence="4" id="KW-1185">Reference proteome</keyword>
<feature type="transmembrane region" description="Helical" evidence="1">
    <location>
        <begin position="275"/>
        <end position="302"/>
    </location>
</feature>
<feature type="transmembrane region" description="Helical" evidence="1">
    <location>
        <begin position="217"/>
        <end position="238"/>
    </location>
</feature>
<dbReference type="InterPro" id="IPR002656">
    <property type="entry name" value="Acyl_transf_3_dom"/>
</dbReference>
<keyword evidence="1" id="KW-0812">Transmembrane</keyword>
<keyword evidence="3" id="KW-0808">Transferase</keyword>
<organism evidence="3 4">
    <name type="scientific">Sinomonas terrae</name>
    <dbReference type="NCBI Taxonomy" id="2908838"/>
    <lineage>
        <taxon>Bacteria</taxon>
        <taxon>Bacillati</taxon>
        <taxon>Actinomycetota</taxon>
        <taxon>Actinomycetes</taxon>
        <taxon>Micrococcales</taxon>
        <taxon>Micrococcaceae</taxon>
        <taxon>Sinomonas</taxon>
    </lineage>
</organism>
<dbReference type="RefSeq" id="WP_241052221.1">
    <property type="nucleotide sequence ID" value="NZ_JAKZBV010000001.1"/>
</dbReference>
<evidence type="ECO:0000313" key="4">
    <source>
        <dbReference type="Proteomes" id="UP001202922"/>
    </source>
</evidence>
<protein>
    <submittedName>
        <fullName evidence="3">Acyltransferase family protein</fullName>
    </submittedName>
</protein>
<dbReference type="Proteomes" id="UP001202922">
    <property type="component" value="Unassembled WGS sequence"/>
</dbReference>
<dbReference type="PANTHER" id="PTHR23028:SF53">
    <property type="entry name" value="ACYL_TRANSF_3 DOMAIN-CONTAINING PROTEIN"/>
    <property type="match status" value="1"/>
</dbReference>
<proteinExistence type="predicted"/>
<feature type="transmembrane region" description="Helical" evidence="1">
    <location>
        <begin position="151"/>
        <end position="172"/>
    </location>
</feature>
<dbReference type="GO" id="GO:0016746">
    <property type="term" value="F:acyltransferase activity"/>
    <property type="evidence" value="ECO:0007669"/>
    <property type="project" value="UniProtKB-KW"/>
</dbReference>
<dbReference type="Pfam" id="PF01757">
    <property type="entry name" value="Acyl_transf_3"/>
    <property type="match status" value="1"/>
</dbReference>